<protein>
    <recommendedName>
        <fullName evidence="3">AhpC/TSA family protein</fullName>
    </recommendedName>
</protein>
<dbReference type="EMBL" id="QLMA01000007">
    <property type="protein sequence ID" value="RAJ77351.1"/>
    <property type="molecule type" value="Genomic_DNA"/>
</dbReference>
<name>A0A327VQ42_9BACT</name>
<dbReference type="OrthoDB" id="677754at2"/>
<reference evidence="1 2" key="1">
    <citation type="submission" date="2018-06" db="EMBL/GenBank/DDBJ databases">
        <title>Genomic Encyclopedia of Archaeal and Bacterial Type Strains, Phase II (KMG-II): from individual species to whole genera.</title>
        <authorList>
            <person name="Goeker M."/>
        </authorList>
    </citation>
    <scope>NUCLEOTIDE SEQUENCE [LARGE SCALE GENOMIC DNA]</scope>
    <source>
        <strain evidence="1 2">DSM 29821</strain>
    </source>
</reference>
<keyword evidence="2" id="KW-1185">Reference proteome</keyword>
<evidence type="ECO:0008006" key="3">
    <source>
        <dbReference type="Google" id="ProtNLM"/>
    </source>
</evidence>
<organism evidence="1 2">
    <name type="scientific">Chitinophaga dinghuensis</name>
    <dbReference type="NCBI Taxonomy" id="1539050"/>
    <lineage>
        <taxon>Bacteria</taxon>
        <taxon>Pseudomonadati</taxon>
        <taxon>Bacteroidota</taxon>
        <taxon>Chitinophagia</taxon>
        <taxon>Chitinophagales</taxon>
        <taxon>Chitinophagaceae</taxon>
        <taxon>Chitinophaga</taxon>
    </lineage>
</organism>
<evidence type="ECO:0000313" key="2">
    <source>
        <dbReference type="Proteomes" id="UP000249819"/>
    </source>
</evidence>
<accession>A0A327VQ42</accession>
<gene>
    <name evidence="1" type="ORF">CLV59_107118</name>
</gene>
<sequence length="208" mass="23876">MRKFLLPLLLLVGGIGAVMFTRLKYEQTIKLQEATLRATMVDRYNANATLKDQRWKDIIAMGDNGALLKSDAMTPVQAKKGGDVMSTIIPPVLVFRFTSMNCGTCVDSTIDVFKQKLIGTSLEKHVLFLVSYDYENYLNEWVRLNEIKLPIFSIPLNDMPLLAEKENAPYLFYYGKDQTVSYLFFPDKHDKASTMKYLDLMKNKFFNN</sequence>
<evidence type="ECO:0000313" key="1">
    <source>
        <dbReference type="EMBL" id="RAJ77351.1"/>
    </source>
</evidence>
<comment type="caution">
    <text evidence="1">The sequence shown here is derived from an EMBL/GenBank/DDBJ whole genome shotgun (WGS) entry which is preliminary data.</text>
</comment>
<dbReference type="RefSeq" id="WP_111593951.1">
    <property type="nucleotide sequence ID" value="NZ_QLMA01000007.1"/>
</dbReference>
<proteinExistence type="predicted"/>
<dbReference type="Proteomes" id="UP000249819">
    <property type="component" value="Unassembled WGS sequence"/>
</dbReference>
<dbReference type="AlphaFoldDB" id="A0A327VQ42"/>